<proteinExistence type="predicted"/>
<dbReference type="InterPro" id="IPR036864">
    <property type="entry name" value="Zn2-C6_fun-type_DNA-bd_sf"/>
</dbReference>
<feature type="compositionally biased region" description="Low complexity" evidence="4">
    <location>
        <begin position="166"/>
        <end position="180"/>
    </location>
</feature>
<feature type="region of interest" description="Disordered" evidence="4">
    <location>
        <begin position="157"/>
        <end position="180"/>
    </location>
</feature>
<organism evidence="6 7">
    <name type="scientific">Kwoniella heveanensis BCC8398</name>
    <dbReference type="NCBI Taxonomy" id="1296120"/>
    <lineage>
        <taxon>Eukaryota</taxon>
        <taxon>Fungi</taxon>
        <taxon>Dikarya</taxon>
        <taxon>Basidiomycota</taxon>
        <taxon>Agaricomycotina</taxon>
        <taxon>Tremellomycetes</taxon>
        <taxon>Tremellales</taxon>
        <taxon>Cryptococcaceae</taxon>
        <taxon>Kwoniella</taxon>
    </lineage>
</organism>
<dbReference type="OrthoDB" id="424974at2759"/>
<reference evidence="6 7" key="1">
    <citation type="submission" date="2013-07" db="EMBL/GenBank/DDBJ databases">
        <title>The Genome Sequence of Cryptococcus heveanensis BCC8398.</title>
        <authorList>
            <consortium name="The Broad Institute Genome Sequencing Platform"/>
            <person name="Cuomo C."/>
            <person name="Litvintseva A."/>
            <person name="Chen Y."/>
            <person name="Heitman J."/>
            <person name="Sun S."/>
            <person name="Springer D."/>
            <person name="Dromer F."/>
            <person name="Young S.K."/>
            <person name="Zeng Q."/>
            <person name="Gargeya S."/>
            <person name="Fitzgerald M."/>
            <person name="Abouelleil A."/>
            <person name="Alvarado L."/>
            <person name="Berlin A.M."/>
            <person name="Chapman S.B."/>
            <person name="Dewar J."/>
            <person name="Goldberg J."/>
            <person name="Griggs A."/>
            <person name="Gujja S."/>
            <person name="Hansen M."/>
            <person name="Howarth C."/>
            <person name="Imamovic A."/>
            <person name="Larimer J."/>
            <person name="McCowan C."/>
            <person name="Murphy C."/>
            <person name="Pearson M."/>
            <person name="Priest M."/>
            <person name="Roberts A."/>
            <person name="Saif S."/>
            <person name="Shea T."/>
            <person name="Sykes S."/>
            <person name="Wortman J."/>
            <person name="Nusbaum C."/>
            <person name="Birren B."/>
        </authorList>
    </citation>
    <scope>NUCLEOTIDE SEQUENCE [LARGE SCALE GENOMIC DNA]</scope>
    <source>
        <strain evidence="6 7">BCC8398</strain>
    </source>
</reference>
<evidence type="ECO:0000313" key="6">
    <source>
        <dbReference type="EMBL" id="OCF34479.1"/>
    </source>
</evidence>
<name>A0A1B9GTU1_9TREE</name>
<dbReference type="PANTHER" id="PTHR31001:SF56">
    <property type="entry name" value="ZN(2)-C6 FUNGAL-TYPE DOMAIN-CONTAINING PROTEIN"/>
    <property type="match status" value="1"/>
</dbReference>
<evidence type="ECO:0000259" key="5">
    <source>
        <dbReference type="PROSITE" id="PS50048"/>
    </source>
</evidence>
<dbReference type="STRING" id="1296120.A0A1B9GTU1"/>
<dbReference type="PANTHER" id="PTHR31001">
    <property type="entry name" value="UNCHARACTERIZED TRANSCRIPTIONAL REGULATORY PROTEIN"/>
    <property type="match status" value="1"/>
</dbReference>
<dbReference type="InterPro" id="IPR050613">
    <property type="entry name" value="Sec_Metabolite_Reg"/>
</dbReference>
<keyword evidence="7" id="KW-1185">Reference proteome</keyword>
<dbReference type="SMART" id="SM00906">
    <property type="entry name" value="Fungal_trans"/>
    <property type="match status" value="1"/>
</dbReference>
<evidence type="ECO:0000313" key="7">
    <source>
        <dbReference type="Proteomes" id="UP000092666"/>
    </source>
</evidence>
<evidence type="ECO:0000256" key="4">
    <source>
        <dbReference type="SAM" id="MobiDB-lite"/>
    </source>
</evidence>
<dbReference type="GO" id="GO:0005634">
    <property type="term" value="C:nucleus"/>
    <property type="evidence" value="ECO:0007669"/>
    <property type="project" value="UniProtKB-SubCell"/>
</dbReference>
<dbReference type="EMBL" id="KV700125">
    <property type="protein sequence ID" value="OCF34479.1"/>
    <property type="molecule type" value="Genomic_DNA"/>
</dbReference>
<gene>
    <name evidence="6" type="ORF">I316_03994</name>
</gene>
<feature type="domain" description="Zn(2)-C6 fungal-type" evidence="5">
    <location>
        <begin position="18"/>
        <end position="47"/>
    </location>
</feature>
<dbReference type="GO" id="GO:0008270">
    <property type="term" value="F:zinc ion binding"/>
    <property type="evidence" value="ECO:0007669"/>
    <property type="project" value="InterPro"/>
</dbReference>
<dbReference type="SUPFAM" id="SSF57701">
    <property type="entry name" value="Zn2/Cys6 DNA-binding domain"/>
    <property type="match status" value="1"/>
</dbReference>
<dbReference type="InterPro" id="IPR007219">
    <property type="entry name" value="XnlR_reg_dom"/>
</dbReference>
<dbReference type="Pfam" id="PF04082">
    <property type="entry name" value="Fungal_trans"/>
    <property type="match status" value="1"/>
</dbReference>
<dbReference type="CDD" id="cd00067">
    <property type="entry name" value="GAL4"/>
    <property type="match status" value="1"/>
</dbReference>
<dbReference type="GO" id="GO:0003677">
    <property type="term" value="F:DNA binding"/>
    <property type="evidence" value="ECO:0007669"/>
    <property type="project" value="InterPro"/>
</dbReference>
<dbReference type="AlphaFoldDB" id="A0A1B9GTU1"/>
<dbReference type="GO" id="GO:0000981">
    <property type="term" value="F:DNA-binding transcription factor activity, RNA polymerase II-specific"/>
    <property type="evidence" value="ECO:0007669"/>
    <property type="project" value="InterPro"/>
</dbReference>
<dbReference type="PROSITE" id="PS50048">
    <property type="entry name" value="ZN2_CY6_FUNGAL_2"/>
    <property type="match status" value="1"/>
</dbReference>
<dbReference type="Gene3D" id="4.10.240.10">
    <property type="entry name" value="Zn(2)-C6 fungal-type DNA-binding domain"/>
    <property type="match status" value="1"/>
</dbReference>
<evidence type="ECO:0000256" key="1">
    <source>
        <dbReference type="ARBA" id="ARBA00004123"/>
    </source>
</evidence>
<dbReference type="InterPro" id="IPR001138">
    <property type="entry name" value="Zn2Cys6_DnaBD"/>
</dbReference>
<reference evidence="7" key="2">
    <citation type="submission" date="2013-12" db="EMBL/GenBank/DDBJ databases">
        <title>Evolution of pathogenesis and genome organization in the Tremellales.</title>
        <authorList>
            <person name="Cuomo C."/>
            <person name="Litvintseva A."/>
            <person name="Heitman J."/>
            <person name="Chen Y."/>
            <person name="Sun S."/>
            <person name="Springer D."/>
            <person name="Dromer F."/>
            <person name="Young S."/>
            <person name="Zeng Q."/>
            <person name="Chapman S."/>
            <person name="Gujja S."/>
            <person name="Saif S."/>
            <person name="Birren B."/>
        </authorList>
    </citation>
    <scope>NUCLEOTIDE SEQUENCE [LARGE SCALE GENOMIC DNA]</scope>
    <source>
        <strain evidence="7">BCC8398</strain>
    </source>
</reference>
<comment type="subcellular location">
    <subcellularLocation>
        <location evidence="1">Nucleus</location>
    </subcellularLocation>
</comment>
<dbReference type="SMART" id="SM00066">
    <property type="entry name" value="GAL4"/>
    <property type="match status" value="1"/>
</dbReference>
<keyword evidence="3" id="KW-0539">Nucleus</keyword>
<dbReference type="Pfam" id="PF00172">
    <property type="entry name" value="Zn_clus"/>
    <property type="match status" value="1"/>
</dbReference>
<protein>
    <recommendedName>
        <fullName evidence="5">Zn(2)-C6 fungal-type domain-containing protein</fullName>
    </recommendedName>
</protein>
<dbReference type="Proteomes" id="UP000092666">
    <property type="component" value="Unassembled WGS sequence"/>
</dbReference>
<sequence>MPPVPTDSKGNKRKKPLSCGECRRLKLKCELVFPCAHCVKRGLASICPDGELVNGSRRTKILASTEDLHQRIAALEEALKAATSGRHPLLEEGLYVNRQEVQTRSVAGSSSDRAQTEAAVQPSTDALCSFSHLTIGDDPHVSRYYGAASSVYLSKRSIPSPSDARNTPAHASSSSAPNFNPSSDYTDLFPPFPYHTTRLGLTDIITNHLPPPDIGRSLADTYFRTFGWFTNIVQLRTWDQQFFNHVYQDPNSPFIKPSVKPQRLAVVLLVYALGALMDLSKPPHNDQARHYFTGARACLSLDPSHSVTYVQCIYLYGSYIMNGGTDTSGGDTFWPLLRMGMAVCEAIGLHRDGSNWGLDEEQAMERRIVFWEIHGYDVLQSIALGRGACIADQNIDCRIPVHETDSGFHCRAYALTKIWCQINERQVRIRPWIYSEVTDIDRQLCDFQDELPYHLSPVVPPSPNDLTDPVLHKEAFQRNMLLLYINEARLTLHRGWFIRTLKESPIEPLSSPLKQSYLSCLEACRAIVSLVRNMVVLQGQLIHRRWHFFFHLFAACVCLAAAVIRAPSSSLARSVMMELEAGVALFKMTEREEFITVERLRENAIRAMQKSTQPASGPQPQEAESEDLDLLGARTTLKRSTTLITASTVQGMPELAPLNPPLFQAQAEAQGYASASGPSLPGSNMEQVQHIHQRQNQAEGQILSQAMSTIGDNNPSNLEWNDFDMDAFLQEIGVM</sequence>
<keyword evidence="2" id="KW-0479">Metal-binding</keyword>
<dbReference type="PROSITE" id="PS00463">
    <property type="entry name" value="ZN2_CY6_FUNGAL_1"/>
    <property type="match status" value="1"/>
</dbReference>
<evidence type="ECO:0000256" key="2">
    <source>
        <dbReference type="ARBA" id="ARBA00022723"/>
    </source>
</evidence>
<accession>A0A1B9GTU1</accession>
<dbReference type="CDD" id="cd12148">
    <property type="entry name" value="fungal_TF_MHR"/>
    <property type="match status" value="1"/>
</dbReference>
<evidence type="ECO:0000256" key="3">
    <source>
        <dbReference type="ARBA" id="ARBA00023242"/>
    </source>
</evidence>
<dbReference type="GO" id="GO:0006351">
    <property type="term" value="P:DNA-templated transcription"/>
    <property type="evidence" value="ECO:0007669"/>
    <property type="project" value="InterPro"/>
</dbReference>